<gene>
    <name evidence="2" type="ORF">SKAU_G00148280</name>
</gene>
<feature type="region of interest" description="Disordered" evidence="1">
    <location>
        <begin position="62"/>
        <end position="111"/>
    </location>
</feature>
<evidence type="ECO:0000256" key="1">
    <source>
        <dbReference type="SAM" id="MobiDB-lite"/>
    </source>
</evidence>
<dbReference type="EMBL" id="JAINUF010000004">
    <property type="protein sequence ID" value="KAJ8365997.1"/>
    <property type="molecule type" value="Genomic_DNA"/>
</dbReference>
<keyword evidence="3" id="KW-1185">Reference proteome</keyword>
<proteinExistence type="predicted"/>
<feature type="compositionally biased region" description="Basic and acidic residues" evidence="1">
    <location>
        <begin position="92"/>
        <end position="104"/>
    </location>
</feature>
<evidence type="ECO:0000313" key="3">
    <source>
        <dbReference type="Proteomes" id="UP001152622"/>
    </source>
</evidence>
<accession>A0A9Q1FUM2</accession>
<dbReference type="OrthoDB" id="8964777at2759"/>
<organism evidence="2 3">
    <name type="scientific">Synaphobranchus kaupii</name>
    <name type="common">Kaup's arrowtooth eel</name>
    <dbReference type="NCBI Taxonomy" id="118154"/>
    <lineage>
        <taxon>Eukaryota</taxon>
        <taxon>Metazoa</taxon>
        <taxon>Chordata</taxon>
        <taxon>Craniata</taxon>
        <taxon>Vertebrata</taxon>
        <taxon>Euteleostomi</taxon>
        <taxon>Actinopterygii</taxon>
        <taxon>Neopterygii</taxon>
        <taxon>Teleostei</taxon>
        <taxon>Anguilliformes</taxon>
        <taxon>Synaphobranchidae</taxon>
        <taxon>Synaphobranchus</taxon>
    </lineage>
</organism>
<reference evidence="2" key="1">
    <citation type="journal article" date="2023" name="Science">
        <title>Genome structures resolve the early diversification of teleost fishes.</title>
        <authorList>
            <person name="Parey E."/>
            <person name="Louis A."/>
            <person name="Montfort J."/>
            <person name="Bouchez O."/>
            <person name="Roques C."/>
            <person name="Iampietro C."/>
            <person name="Lluch J."/>
            <person name="Castinel A."/>
            <person name="Donnadieu C."/>
            <person name="Desvignes T."/>
            <person name="Floi Bucao C."/>
            <person name="Jouanno E."/>
            <person name="Wen M."/>
            <person name="Mejri S."/>
            <person name="Dirks R."/>
            <person name="Jansen H."/>
            <person name="Henkel C."/>
            <person name="Chen W.J."/>
            <person name="Zahm M."/>
            <person name="Cabau C."/>
            <person name="Klopp C."/>
            <person name="Thompson A.W."/>
            <person name="Robinson-Rechavi M."/>
            <person name="Braasch I."/>
            <person name="Lecointre G."/>
            <person name="Bobe J."/>
            <person name="Postlethwait J.H."/>
            <person name="Berthelot C."/>
            <person name="Roest Crollius H."/>
            <person name="Guiguen Y."/>
        </authorList>
    </citation>
    <scope>NUCLEOTIDE SEQUENCE</scope>
    <source>
        <strain evidence="2">WJC10195</strain>
    </source>
</reference>
<evidence type="ECO:0000313" key="2">
    <source>
        <dbReference type="EMBL" id="KAJ8365997.1"/>
    </source>
</evidence>
<comment type="caution">
    <text evidence="2">The sequence shown here is derived from an EMBL/GenBank/DDBJ whole genome shotgun (WGS) entry which is preliminary data.</text>
</comment>
<sequence length="111" mass="11801">MHAEKQSEAPSLTGGGVTEVLMADSSEGLYSAPLFPAATFHSTLSLFLLRINLRAGHKTTCLSGSSPVVSAKPHPSTAAASRLKHLQQSSPEKSKTGKLRDDFLKNQGQQQ</sequence>
<name>A0A9Q1FUM2_SYNKA</name>
<dbReference type="AlphaFoldDB" id="A0A9Q1FUM2"/>
<protein>
    <submittedName>
        <fullName evidence="2">Uncharacterized protein</fullName>
    </submittedName>
</protein>
<dbReference type="Proteomes" id="UP001152622">
    <property type="component" value="Chromosome 4"/>
</dbReference>